<dbReference type="RefSeq" id="WP_191190343.1">
    <property type="nucleotide sequence ID" value="NZ_JACWMY010000009.1"/>
</dbReference>
<dbReference type="EMBL" id="JACWMY010000009">
    <property type="protein sequence ID" value="MBD1365683.1"/>
    <property type="molecule type" value="Genomic_DNA"/>
</dbReference>
<sequence length="81" mass="9887">MEEKKEDISVIEHIRQLTEREEHLYGKTELTDEDIKEMHIVKSELDQYWDLLRQRRAFRDAGDNPDRAQMRSVDTIEHYKK</sequence>
<reference evidence="2 3" key="1">
    <citation type="submission" date="2020-09" db="EMBL/GenBank/DDBJ databases">
        <title>Novel species of Mucilaginibacter isolated from a glacier on the Tibetan Plateau.</title>
        <authorList>
            <person name="Liu Q."/>
            <person name="Xin Y.-H."/>
        </authorList>
    </citation>
    <scope>NUCLEOTIDE SEQUENCE [LARGE SCALE GENOMIC DNA]</scope>
    <source>
        <strain evidence="2 3">ZT4R22</strain>
    </source>
</reference>
<proteinExistence type="predicted"/>
<organism evidence="2 3">
    <name type="scientific">Mucilaginibacter pankratovii</name>
    <dbReference type="NCBI Taxonomy" id="2772110"/>
    <lineage>
        <taxon>Bacteria</taxon>
        <taxon>Pseudomonadati</taxon>
        <taxon>Bacteroidota</taxon>
        <taxon>Sphingobacteriia</taxon>
        <taxon>Sphingobacteriales</taxon>
        <taxon>Sphingobacteriaceae</taxon>
        <taxon>Mucilaginibacter</taxon>
    </lineage>
</organism>
<keyword evidence="3" id="KW-1185">Reference proteome</keyword>
<name>A0ABR7WTQ0_9SPHI</name>
<evidence type="ECO:0000313" key="3">
    <source>
        <dbReference type="Proteomes" id="UP000606600"/>
    </source>
</evidence>
<dbReference type="InterPro" id="IPR020311">
    <property type="entry name" value="Uncharacterised_Rv0898c"/>
</dbReference>
<dbReference type="Proteomes" id="UP000606600">
    <property type="component" value="Unassembled WGS sequence"/>
</dbReference>
<accession>A0ABR7WTQ0</accession>
<gene>
    <name evidence="2" type="ORF">IDJ77_17845</name>
</gene>
<comment type="caution">
    <text evidence="2">The sequence shown here is derived from an EMBL/GenBank/DDBJ whole genome shotgun (WGS) entry which is preliminary data.</text>
</comment>
<evidence type="ECO:0000313" key="2">
    <source>
        <dbReference type="EMBL" id="MBD1365683.1"/>
    </source>
</evidence>
<feature type="region of interest" description="Disordered" evidence="1">
    <location>
        <begin position="61"/>
        <end position="81"/>
    </location>
</feature>
<protein>
    <submittedName>
        <fullName evidence="2">DUF2630 family protein</fullName>
    </submittedName>
</protein>
<evidence type="ECO:0000256" key="1">
    <source>
        <dbReference type="SAM" id="MobiDB-lite"/>
    </source>
</evidence>
<dbReference type="Pfam" id="PF10944">
    <property type="entry name" value="DUF2630"/>
    <property type="match status" value="1"/>
</dbReference>